<dbReference type="Proteomes" id="UP000426027">
    <property type="component" value="Chromosome"/>
</dbReference>
<dbReference type="Gene3D" id="3.60.10.10">
    <property type="entry name" value="Endonuclease/exonuclease/phosphatase"/>
    <property type="match status" value="1"/>
</dbReference>
<dbReference type="InterPro" id="IPR036691">
    <property type="entry name" value="Endo/exonu/phosph_ase_sf"/>
</dbReference>
<feature type="domain" description="Endonuclease/exonuclease/phosphatase" evidence="1">
    <location>
        <begin position="637"/>
        <end position="919"/>
    </location>
</feature>
<gene>
    <name evidence="2" type="ORF">GLV81_15280</name>
</gene>
<proteinExistence type="predicted"/>
<evidence type="ECO:0000313" key="2">
    <source>
        <dbReference type="EMBL" id="QGW29294.1"/>
    </source>
</evidence>
<accession>A0A6I6GA47</accession>
<dbReference type="InterPro" id="IPR005135">
    <property type="entry name" value="Endo/exonuclease/phosphatase"/>
</dbReference>
<sequence>MLLLLCRSEKNDEETAMIASVRVLLLAAVLLMCGQTKLYSQAFTVTYDFASVASGSGGYTDPTTAPTATGATFDKFTAVPATGNPYSMGLNPNATGRFSFVGWPTGATNGSDVFTGSLQTGQYYQVTITPNAGFSLSVSSISFTIQRSGTGIRQYAVRSSADGYSANLPASVSGNANLSVVSGNIFQVSDASTAANAGSTITLSSGHTDPTGPLTFRFYGFNAEGSAGTFSIDNVIINGSVAAAGSTPVISLSSNLLTLPLTNIGATSVAQQYTVSGTGLTGNVNLQTAAPFSISTDNVSFGTTASITMFEAAVGKNIYVKFSPTVAGIASGSITHNSAGAAEKTITLSGQGFDPSNLSFDFNSCTVAGEPGSGFTQFSTTGAQVWNCTSFGRSSNGIQMNGFSAGVVENEDWLISPPMDLSVAFNIPVLRFWSRTEFSGPAMQVLISTNYSGSGNPAAATWTALPANLPGTASNTWTLSDNIDLSAYKTSNVYVAFKYLSTAALGAARWTLDDVQVANVSSYIQASSAAANLGEVSVGSSSAAQAVTLTGKGFGDVTLSMNSGWQLSADNSSFGSSLLLSNASLAAGATVYVRYTPIQKQLRDTGRLRAVASGLDSVLAMYFASSYPKTETLDVATWNMTFFGSNSTNTATQPYKETQKQNAKTVISRLNADVVGVQEISSDSVWNVLLSEMPGYAAVLSPRWSRSFDAPDPNFPPQKVGVLYNPATMTLVSSRAMFETIYDAARSGSNTLPSYPSAQGASAFWASGRLPFMATFNANINGAQRTLHVVVIHAKSGSAAAEDYNRRVYDARVLKDSLDAYYANDAVIIVGDYNDDAINSTFTGQPSPYKPFVDDATSYAALTGGFSAAGKGSFVGSGNSMIDHLFVSNEMNSLYLSGSADVEDPRTYVTSYTSTTSDHLPVFARFLLDQPLPATLQPLQGRVQQQTAQLQWRTLQEQNTSHFVVERAAGNSAVFVPVATVKAAGNSNVATQYHLNDGPLVAGNYRYRLRLVDVDGSVQLSNIINLRVQATQGYAIYPNPVQGQLQLQLPAAVQTVQWALRTADGKLLASGKTAAAATQPAIQTAVTGLPTGYYLLQLNEVQLKLVKQ</sequence>
<dbReference type="AlphaFoldDB" id="A0A6I6GA47"/>
<dbReference type="SUPFAM" id="SSF56219">
    <property type="entry name" value="DNase I-like"/>
    <property type="match status" value="1"/>
</dbReference>
<protein>
    <recommendedName>
        <fullName evidence="1">Endonuclease/exonuclease/phosphatase domain-containing protein</fullName>
    </recommendedName>
</protein>
<evidence type="ECO:0000259" key="1">
    <source>
        <dbReference type="Pfam" id="PF03372"/>
    </source>
</evidence>
<dbReference type="Pfam" id="PF03372">
    <property type="entry name" value="Exo_endo_phos"/>
    <property type="match status" value="1"/>
</dbReference>
<dbReference type="GO" id="GO:0003824">
    <property type="term" value="F:catalytic activity"/>
    <property type="evidence" value="ECO:0007669"/>
    <property type="project" value="InterPro"/>
</dbReference>
<evidence type="ECO:0000313" key="3">
    <source>
        <dbReference type="Proteomes" id="UP000426027"/>
    </source>
</evidence>
<keyword evidence="3" id="KW-1185">Reference proteome</keyword>
<dbReference type="NCBIfam" id="NF038128">
    <property type="entry name" value="choice_anch_J"/>
    <property type="match status" value="1"/>
</dbReference>
<dbReference type="KEGG" id="fls:GLV81_15280"/>
<dbReference type="EMBL" id="CP046566">
    <property type="protein sequence ID" value="QGW29294.1"/>
    <property type="molecule type" value="Genomic_DNA"/>
</dbReference>
<reference evidence="2 3" key="1">
    <citation type="submission" date="2019-11" db="EMBL/GenBank/DDBJ databases">
        <authorList>
            <person name="Im W.T."/>
        </authorList>
    </citation>
    <scope>NUCLEOTIDE SEQUENCE [LARGE SCALE GENOMIC DNA]</scope>
    <source>
        <strain evidence="2 3">SB-02</strain>
    </source>
</reference>
<name>A0A6I6GA47_9BACT</name>
<organism evidence="2 3">
    <name type="scientific">Phnomibacter ginsenosidimutans</name>
    <dbReference type="NCBI Taxonomy" id="2676868"/>
    <lineage>
        <taxon>Bacteria</taxon>
        <taxon>Pseudomonadati</taxon>
        <taxon>Bacteroidota</taxon>
        <taxon>Chitinophagia</taxon>
        <taxon>Chitinophagales</taxon>
        <taxon>Chitinophagaceae</taxon>
        <taxon>Phnomibacter</taxon>
    </lineage>
</organism>